<evidence type="ECO:0000256" key="1">
    <source>
        <dbReference type="SAM" id="MobiDB-lite"/>
    </source>
</evidence>
<accession>A0A6A6YRM5</accession>
<gene>
    <name evidence="2 4" type="ORF">BDZ99DRAFT_293564</name>
</gene>
<name>A0A6A6YRM5_9PEZI</name>
<organism evidence="2">
    <name type="scientific">Mytilinidion resinicola</name>
    <dbReference type="NCBI Taxonomy" id="574789"/>
    <lineage>
        <taxon>Eukaryota</taxon>
        <taxon>Fungi</taxon>
        <taxon>Dikarya</taxon>
        <taxon>Ascomycota</taxon>
        <taxon>Pezizomycotina</taxon>
        <taxon>Dothideomycetes</taxon>
        <taxon>Pleosporomycetidae</taxon>
        <taxon>Mytilinidiales</taxon>
        <taxon>Mytilinidiaceae</taxon>
        <taxon>Mytilinidion</taxon>
    </lineage>
</organism>
<feature type="region of interest" description="Disordered" evidence="1">
    <location>
        <begin position="330"/>
        <end position="360"/>
    </location>
</feature>
<dbReference type="OrthoDB" id="3944718at2759"/>
<reference evidence="4" key="3">
    <citation type="submission" date="2025-04" db="UniProtKB">
        <authorList>
            <consortium name="RefSeq"/>
        </authorList>
    </citation>
    <scope>IDENTIFICATION</scope>
    <source>
        <strain evidence="4">CBS 304.34</strain>
    </source>
</reference>
<dbReference type="AlphaFoldDB" id="A0A6A6YRM5"/>
<dbReference type="RefSeq" id="XP_033577987.1">
    <property type="nucleotide sequence ID" value="XM_033714118.1"/>
</dbReference>
<evidence type="ECO:0000313" key="3">
    <source>
        <dbReference type="Proteomes" id="UP000504636"/>
    </source>
</evidence>
<evidence type="ECO:0000313" key="4">
    <source>
        <dbReference type="RefSeq" id="XP_033577987.1"/>
    </source>
</evidence>
<reference evidence="2 4" key="1">
    <citation type="journal article" date="2020" name="Stud. Mycol.">
        <title>101 Dothideomycetes genomes: a test case for predicting lifestyles and emergence of pathogens.</title>
        <authorList>
            <person name="Haridas S."/>
            <person name="Albert R."/>
            <person name="Binder M."/>
            <person name="Bloem J."/>
            <person name="Labutti K."/>
            <person name="Salamov A."/>
            <person name="Andreopoulos B."/>
            <person name="Baker S."/>
            <person name="Barry K."/>
            <person name="Bills G."/>
            <person name="Bluhm B."/>
            <person name="Cannon C."/>
            <person name="Castanera R."/>
            <person name="Culley D."/>
            <person name="Daum C."/>
            <person name="Ezra D."/>
            <person name="Gonzalez J."/>
            <person name="Henrissat B."/>
            <person name="Kuo A."/>
            <person name="Liang C."/>
            <person name="Lipzen A."/>
            <person name="Lutzoni F."/>
            <person name="Magnuson J."/>
            <person name="Mondo S."/>
            <person name="Nolan M."/>
            <person name="Ohm R."/>
            <person name="Pangilinan J."/>
            <person name="Park H.-J."/>
            <person name="Ramirez L."/>
            <person name="Alfaro M."/>
            <person name="Sun H."/>
            <person name="Tritt A."/>
            <person name="Yoshinaga Y."/>
            <person name="Zwiers L.-H."/>
            <person name="Turgeon B."/>
            <person name="Goodwin S."/>
            <person name="Spatafora J."/>
            <person name="Crous P."/>
            <person name="Grigoriev I."/>
        </authorList>
    </citation>
    <scope>NUCLEOTIDE SEQUENCE</scope>
    <source>
        <strain evidence="2 4">CBS 304.34</strain>
    </source>
</reference>
<dbReference type="GeneID" id="54455011"/>
<proteinExistence type="predicted"/>
<evidence type="ECO:0000313" key="2">
    <source>
        <dbReference type="EMBL" id="KAF2811023.1"/>
    </source>
</evidence>
<dbReference type="EMBL" id="MU003699">
    <property type="protein sequence ID" value="KAF2811023.1"/>
    <property type="molecule type" value="Genomic_DNA"/>
</dbReference>
<keyword evidence="3" id="KW-1185">Reference proteome</keyword>
<sequence length="447" mass="50422">MAEATRLIPQSTVDLPTSHFDFDFSSFDHGTKQGNLHTPYRSVFQGYGSCGTECTAKDCTCDAHSLLERRTEDTTREDAHPIARHYILKWPWQYFHHEHSNTPISSHSCKSISNTTKSNVSSVPDLTTCTTSSTPRSLNPWPENRPSSSLLSLSSAILNQILSYALTVPLIIPIGHELHDIMQIPGRNAHTTLRQSLDCPLFLVSHSIRNRALDVFFSKNIFIVDLAAIYDSSASYTDLQIKRLHKFWITETPAMVQLSLRRVSRLILRLPVPSTEAAVRRGREEQNWMDGSDGHGGGGYRMKSLKEEVEDSLIIQKCLRSIVRMVLAPERESTAPSTSSSRLGRLRRSKSTRGTKSNEGGERRALKLLEIILVKRSSRAMVLREVLGLVHLLKDIQVGGILRICFELNGRKTVWATKRKETWEDRISNTEPDGAKLLHGMQLLFLR</sequence>
<feature type="compositionally biased region" description="Basic residues" evidence="1">
    <location>
        <begin position="344"/>
        <end position="353"/>
    </location>
</feature>
<reference evidence="4" key="2">
    <citation type="submission" date="2020-04" db="EMBL/GenBank/DDBJ databases">
        <authorList>
            <consortium name="NCBI Genome Project"/>
        </authorList>
    </citation>
    <scope>NUCLEOTIDE SEQUENCE</scope>
    <source>
        <strain evidence="4">CBS 304.34</strain>
    </source>
</reference>
<protein>
    <submittedName>
        <fullName evidence="2 4">Uncharacterized protein</fullName>
    </submittedName>
</protein>
<dbReference type="Proteomes" id="UP000504636">
    <property type="component" value="Unplaced"/>
</dbReference>